<dbReference type="EMBL" id="JAUSTT010000005">
    <property type="protein sequence ID" value="MDQ0175222.1"/>
    <property type="molecule type" value="Genomic_DNA"/>
</dbReference>
<gene>
    <name evidence="1" type="ORF">J2S08_001056</name>
</gene>
<evidence type="ECO:0000313" key="2">
    <source>
        <dbReference type="Proteomes" id="UP001223586"/>
    </source>
</evidence>
<protein>
    <submittedName>
        <fullName evidence="1">Uncharacterized protein</fullName>
    </submittedName>
</protein>
<reference evidence="1 2" key="1">
    <citation type="submission" date="2023-07" db="EMBL/GenBank/DDBJ databases">
        <title>Genomic Encyclopedia of Type Strains, Phase IV (KMG-IV): sequencing the most valuable type-strain genomes for metagenomic binning, comparative biology and taxonomic classification.</title>
        <authorList>
            <person name="Goeker M."/>
        </authorList>
    </citation>
    <scope>NUCLEOTIDE SEQUENCE [LARGE SCALE GENOMIC DNA]</scope>
    <source>
        <strain evidence="1 2">DSM 23837</strain>
    </source>
</reference>
<accession>A0ABT9WPK7</accession>
<comment type="caution">
    <text evidence="1">The sequence shown here is derived from an EMBL/GenBank/DDBJ whole genome shotgun (WGS) entry which is preliminary data.</text>
</comment>
<dbReference type="Proteomes" id="UP001223586">
    <property type="component" value="Unassembled WGS sequence"/>
</dbReference>
<sequence>MLEVLREYVENDKQVTEYTRDGETISHRVEVPVMSEIPEDEVIPVQPTFNQRIEKLQEENLQLSLALAEMFEELTKLKDGETE</sequence>
<proteinExistence type="predicted"/>
<evidence type="ECO:0000313" key="1">
    <source>
        <dbReference type="EMBL" id="MDQ0175222.1"/>
    </source>
</evidence>
<dbReference type="RefSeq" id="WP_307227359.1">
    <property type="nucleotide sequence ID" value="NZ_JAUSTT010000005.1"/>
</dbReference>
<organism evidence="1 2">
    <name type="scientific">Bacillus chungangensis</name>
    <dbReference type="NCBI Taxonomy" id="587633"/>
    <lineage>
        <taxon>Bacteria</taxon>
        <taxon>Bacillati</taxon>
        <taxon>Bacillota</taxon>
        <taxon>Bacilli</taxon>
        <taxon>Bacillales</taxon>
        <taxon>Bacillaceae</taxon>
        <taxon>Bacillus</taxon>
    </lineage>
</organism>
<name>A0ABT9WPK7_9BACI</name>
<keyword evidence="2" id="KW-1185">Reference proteome</keyword>